<reference evidence="2 3" key="1">
    <citation type="journal article" date="2011" name="Science">
        <title>The ecoresponsive genome of Daphnia pulex.</title>
        <authorList>
            <person name="Colbourne J.K."/>
            <person name="Pfrender M.E."/>
            <person name="Gilbert D."/>
            <person name="Thomas W.K."/>
            <person name="Tucker A."/>
            <person name="Oakley T.H."/>
            <person name="Tokishita S."/>
            <person name="Aerts A."/>
            <person name="Arnold G.J."/>
            <person name="Basu M.K."/>
            <person name="Bauer D.J."/>
            <person name="Caceres C.E."/>
            <person name="Carmel L."/>
            <person name="Casola C."/>
            <person name="Choi J.H."/>
            <person name="Detter J.C."/>
            <person name="Dong Q."/>
            <person name="Dusheyko S."/>
            <person name="Eads B.D."/>
            <person name="Frohlich T."/>
            <person name="Geiler-Samerotte K.A."/>
            <person name="Gerlach D."/>
            <person name="Hatcher P."/>
            <person name="Jogdeo S."/>
            <person name="Krijgsveld J."/>
            <person name="Kriventseva E.V."/>
            <person name="Kultz D."/>
            <person name="Laforsch C."/>
            <person name="Lindquist E."/>
            <person name="Lopez J."/>
            <person name="Manak J.R."/>
            <person name="Muller J."/>
            <person name="Pangilinan J."/>
            <person name="Patwardhan R.P."/>
            <person name="Pitluck S."/>
            <person name="Pritham E.J."/>
            <person name="Rechtsteiner A."/>
            <person name="Rho M."/>
            <person name="Rogozin I.B."/>
            <person name="Sakarya O."/>
            <person name="Salamov A."/>
            <person name="Schaack S."/>
            <person name="Shapiro H."/>
            <person name="Shiga Y."/>
            <person name="Skalitzky C."/>
            <person name="Smith Z."/>
            <person name="Souvorov A."/>
            <person name="Sung W."/>
            <person name="Tang Z."/>
            <person name="Tsuchiya D."/>
            <person name="Tu H."/>
            <person name="Vos H."/>
            <person name="Wang M."/>
            <person name="Wolf Y.I."/>
            <person name="Yamagata H."/>
            <person name="Yamada T."/>
            <person name="Ye Y."/>
            <person name="Shaw J.R."/>
            <person name="Andrews J."/>
            <person name="Crease T.J."/>
            <person name="Tang H."/>
            <person name="Lucas S.M."/>
            <person name="Robertson H.M."/>
            <person name="Bork P."/>
            <person name="Koonin E.V."/>
            <person name="Zdobnov E.M."/>
            <person name="Grigoriev I.V."/>
            <person name="Lynch M."/>
            <person name="Boore J.L."/>
        </authorList>
    </citation>
    <scope>NUCLEOTIDE SEQUENCE [LARGE SCALE GENOMIC DNA]</scope>
</reference>
<organism evidence="2 3">
    <name type="scientific">Daphnia pulex</name>
    <name type="common">Water flea</name>
    <dbReference type="NCBI Taxonomy" id="6669"/>
    <lineage>
        <taxon>Eukaryota</taxon>
        <taxon>Metazoa</taxon>
        <taxon>Ecdysozoa</taxon>
        <taxon>Arthropoda</taxon>
        <taxon>Crustacea</taxon>
        <taxon>Branchiopoda</taxon>
        <taxon>Diplostraca</taxon>
        <taxon>Cladocera</taxon>
        <taxon>Anomopoda</taxon>
        <taxon>Daphniidae</taxon>
        <taxon>Daphnia</taxon>
    </lineage>
</organism>
<evidence type="ECO:0000313" key="3">
    <source>
        <dbReference type="Proteomes" id="UP000000305"/>
    </source>
</evidence>
<dbReference type="HOGENOM" id="CLU_596224_0_0_1"/>
<keyword evidence="3" id="KW-1185">Reference proteome</keyword>
<dbReference type="KEGG" id="dpx:DAPPUDRAFT_248449"/>
<dbReference type="Proteomes" id="UP000000305">
    <property type="component" value="Unassembled WGS sequence"/>
</dbReference>
<feature type="compositionally biased region" description="Basic residues" evidence="1">
    <location>
        <begin position="1"/>
        <end position="11"/>
    </location>
</feature>
<protein>
    <submittedName>
        <fullName evidence="2">Uncharacterized protein</fullName>
    </submittedName>
</protein>
<proteinExistence type="predicted"/>
<accession>E9GUP3</accession>
<dbReference type="AlphaFoldDB" id="E9GUP3"/>
<gene>
    <name evidence="2" type="ORF">DAPPUDRAFT_248449</name>
</gene>
<dbReference type="InParanoid" id="E9GUP3"/>
<feature type="region of interest" description="Disordered" evidence="1">
    <location>
        <begin position="1"/>
        <end position="24"/>
    </location>
</feature>
<name>E9GUP3_DAPPU</name>
<sequence>MYSNKFRRKKREHLEHGLTNPKSSPCQIHQLNQNQQSPSDQIYVGPDFQKQSASTSAFGSRHSTLQPQATNEKFQQVIRQDQQNSAFRPLDATDSDDEAVSLIRYLQALFKCGSFSMRSKLSAFLVPICSSHGRPFWSRTINLLDANKQPTQTNFQPNDEIQQEVDSIFSPFRFLFLIVKTARKSLKTIWRFTDWNEQPTSTLLLIRTFRTNVLPAISSNKIPLRFRLLEKKPRPSTSRLFRGTRVRNRCTCAVYLQADSANHQVCFNLLLAPQEQPFSVSSVPRLTLQGAVFGVLLYDSDTKKFGSHHVTIIHAVTGRRIAATTASIDSLHRVVSTSSVHHVPDHRKSVQQFRFAATSHFRRNEFTKLVFPQQSGHPFQPPVPRPKISRLLLLMRLKRPKRRVTTGRYGSIQQMDPLRLCYPGYAVTHYGNLSPLRPPSMPVCEVILTHSRPRKRLPC</sequence>
<evidence type="ECO:0000256" key="1">
    <source>
        <dbReference type="SAM" id="MobiDB-lite"/>
    </source>
</evidence>
<dbReference type="EMBL" id="GL732566">
    <property type="protein sequence ID" value="EFX76768.1"/>
    <property type="molecule type" value="Genomic_DNA"/>
</dbReference>
<evidence type="ECO:0000313" key="2">
    <source>
        <dbReference type="EMBL" id="EFX76768.1"/>
    </source>
</evidence>